<feature type="region of interest" description="Disordered" evidence="4">
    <location>
        <begin position="398"/>
        <end position="428"/>
    </location>
</feature>
<evidence type="ECO:0000259" key="6">
    <source>
        <dbReference type="Pfam" id="PF18201"/>
    </source>
</evidence>
<feature type="compositionally biased region" description="Basic and acidic residues" evidence="4">
    <location>
        <begin position="197"/>
        <end position="211"/>
    </location>
</feature>
<keyword evidence="1 3" id="KW-0963">Cytoplasm</keyword>
<comment type="function">
    <text evidence="3">Required for cytoplasmic pre-assembly of axonemal dyneins, thereby playing a central role in motility in cilia and flagella. Involved in pre-assembly of dynein arm complexes in the cytoplasm before intraflagellar transport loads them for the ciliary compartment.</text>
</comment>
<dbReference type="InterPro" id="IPR041442">
    <property type="entry name" value="PIH1D1/2/3_CS-like"/>
</dbReference>
<dbReference type="InterPro" id="IPR012981">
    <property type="entry name" value="PIH1_N"/>
</dbReference>
<evidence type="ECO:0000256" key="3">
    <source>
        <dbReference type="HAMAP-Rule" id="MF_03069"/>
    </source>
</evidence>
<evidence type="ECO:0000256" key="2">
    <source>
        <dbReference type="ARBA" id="ARBA00024190"/>
    </source>
</evidence>
<evidence type="ECO:0000313" key="8">
    <source>
        <dbReference type="Proteomes" id="UP000828390"/>
    </source>
</evidence>
<evidence type="ECO:0000256" key="4">
    <source>
        <dbReference type="SAM" id="MobiDB-lite"/>
    </source>
</evidence>
<dbReference type="PANTHER" id="PTHR22997:SF3">
    <property type="entry name" value="PROTEIN KINTOUN"/>
    <property type="match status" value="1"/>
</dbReference>
<reference evidence="7" key="1">
    <citation type="journal article" date="2019" name="bioRxiv">
        <title>The Genome of the Zebra Mussel, Dreissena polymorpha: A Resource for Invasive Species Research.</title>
        <authorList>
            <person name="McCartney M.A."/>
            <person name="Auch B."/>
            <person name="Kono T."/>
            <person name="Mallez S."/>
            <person name="Zhang Y."/>
            <person name="Obille A."/>
            <person name="Becker A."/>
            <person name="Abrahante J.E."/>
            <person name="Garbe J."/>
            <person name="Badalamenti J.P."/>
            <person name="Herman A."/>
            <person name="Mangelson H."/>
            <person name="Liachko I."/>
            <person name="Sullivan S."/>
            <person name="Sone E.D."/>
            <person name="Koren S."/>
            <person name="Silverstein K.A.T."/>
            <person name="Beckman K.B."/>
            <person name="Gohl D.M."/>
        </authorList>
    </citation>
    <scope>NUCLEOTIDE SEQUENCE</scope>
    <source>
        <strain evidence="7">Duluth1</strain>
        <tissue evidence="7">Whole animal</tissue>
    </source>
</reference>
<comment type="caution">
    <text evidence="7">The sequence shown here is derived from an EMBL/GenBank/DDBJ whole genome shotgun (WGS) entry which is preliminary data.</text>
</comment>
<dbReference type="Pfam" id="PF18201">
    <property type="entry name" value="PIH1_CS"/>
    <property type="match status" value="1"/>
</dbReference>
<feature type="region of interest" description="Disordered" evidence="4">
    <location>
        <begin position="197"/>
        <end position="232"/>
    </location>
</feature>
<organism evidence="7 8">
    <name type="scientific">Dreissena polymorpha</name>
    <name type="common">Zebra mussel</name>
    <name type="synonym">Mytilus polymorpha</name>
    <dbReference type="NCBI Taxonomy" id="45954"/>
    <lineage>
        <taxon>Eukaryota</taxon>
        <taxon>Metazoa</taxon>
        <taxon>Spiralia</taxon>
        <taxon>Lophotrochozoa</taxon>
        <taxon>Mollusca</taxon>
        <taxon>Bivalvia</taxon>
        <taxon>Autobranchia</taxon>
        <taxon>Heteroconchia</taxon>
        <taxon>Euheterodonta</taxon>
        <taxon>Imparidentia</taxon>
        <taxon>Neoheterodontei</taxon>
        <taxon>Myida</taxon>
        <taxon>Dreissenoidea</taxon>
        <taxon>Dreissenidae</taxon>
        <taxon>Dreissena</taxon>
    </lineage>
</organism>
<sequence>MASKKTFEDLDLSQEELKRIENALKDEKFRKMFVEYAEEISDPANRKRYEEEIAMMEQDRGMDVQFVNPKPGHVLKTIIDGQKAFINICTSDKMGQPTSKKSVSETGVKGLMWQLPHSFSPPREDYDKAKKICMVYDVVFHPDTYTMARNPKFLKLVEDTAIEGIEKQLGVKVDKNNIRRPKNLKYKGSPVATVIRTRKDQQKKESKKDENDILSNMPYPYGSETTAELTEKRAKEMEKKAKDEANKASKTKTTVAKKAEEGFTMPKYSIIHRSDMDIQEFRNAPDSRPSTRPKVLVVTIDLPLCNSATGVDLDIFEDKLSLKSEKPPYKLDLKLPYAVDDENGSAKFDKSKKCLIVTLPVVPGITPDLPKYGEKGQETQQDVPPLIEELPPLEAATDLPPLEDIDEPSGSADEKSEKDDHPECTEKKVKPQISYSLPEYDFNQDSETVTFICHVRNVKDDSVSRSFPSPSSAEVKFLSIGSGGFPMHYCLFVAFDADCRIVPEHTTIDASEKNLTITFLKEKDCRVQWNKVYIGADSKANEVGVI</sequence>
<reference evidence="7" key="2">
    <citation type="submission" date="2020-11" db="EMBL/GenBank/DDBJ databases">
        <authorList>
            <person name="McCartney M.A."/>
            <person name="Auch B."/>
            <person name="Kono T."/>
            <person name="Mallez S."/>
            <person name="Becker A."/>
            <person name="Gohl D.M."/>
            <person name="Silverstein K.A.T."/>
            <person name="Koren S."/>
            <person name="Bechman K.B."/>
            <person name="Herman A."/>
            <person name="Abrahante J.E."/>
            <person name="Garbe J."/>
        </authorList>
    </citation>
    <scope>NUCLEOTIDE SEQUENCE</scope>
    <source>
        <strain evidence="7">Duluth1</strain>
        <tissue evidence="7">Whole animal</tissue>
    </source>
</reference>
<comment type="similarity">
    <text evidence="3">Belongs to the PIH1 family. Kintoun subfamily.</text>
</comment>
<evidence type="ECO:0000259" key="5">
    <source>
        <dbReference type="Pfam" id="PF08190"/>
    </source>
</evidence>
<name>A0A9D4LJS4_DREPO</name>
<dbReference type="InterPro" id="IPR034727">
    <property type="entry name" value="Kintoun"/>
</dbReference>
<dbReference type="PANTHER" id="PTHR22997">
    <property type="entry name" value="PIH1 DOMAIN-CONTAINING PROTEIN 1"/>
    <property type="match status" value="1"/>
</dbReference>
<evidence type="ECO:0000256" key="1">
    <source>
        <dbReference type="ARBA" id="ARBA00022490"/>
    </source>
</evidence>
<feature type="domain" description="PIH1D1/2/3 CS-like" evidence="6">
    <location>
        <begin position="264"/>
        <end position="362"/>
    </location>
</feature>
<dbReference type="InterPro" id="IPR008978">
    <property type="entry name" value="HSP20-like_chaperone"/>
</dbReference>
<proteinExistence type="inferred from homology"/>
<dbReference type="Proteomes" id="UP000828390">
    <property type="component" value="Unassembled WGS sequence"/>
</dbReference>
<dbReference type="HAMAP" id="MF_03069">
    <property type="entry name" value="Kintoun"/>
    <property type="match status" value="1"/>
</dbReference>
<dbReference type="Gene3D" id="2.60.40.790">
    <property type="match status" value="1"/>
</dbReference>
<dbReference type="Pfam" id="PF08190">
    <property type="entry name" value="PIH1"/>
    <property type="match status" value="1"/>
</dbReference>
<dbReference type="GO" id="GO:0060285">
    <property type="term" value="P:cilium-dependent cell motility"/>
    <property type="evidence" value="ECO:0007669"/>
    <property type="project" value="UniProtKB-UniRule"/>
</dbReference>
<dbReference type="InterPro" id="IPR050734">
    <property type="entry name" value="PIH1/Kintoun_subfamily"/>
</dbReference>
<accession>A0A9D4LJS4</accession>
<feature type="domain" description="PIH1 N-terminal" evidence="5">
    <location>
        <begin position="40"/>
        <end position="201"/>
    </location>
</feature>
<keyword evidence="8" id="KW-1185">Reference proteome</keyword>
<feature type="compositionally biased region" description="Basic and acidic residues" evidence="4">
    <location>
        <begin position="412"/>
        <end position="428"/>
    </location>
</feature>
<dbReference type="AlphaFoldDB" id="A0A9D4LJS4"/>
<dbReference type="GO" id="GO:0120293">
    <property type="term" value="C:dynein axonemal particle"/>
    <property type="evidence" value="ECO:0007669"/>
    <property type="project" value="UniProtKB-SubCell"/>
</dbReference>
<dbReference type="GO" id="GO:0070286">
    <property type="term" value="P:axonemal dynein complex assembly"/>
    <property type="evidence" value="ECO:0007669"/>
    <property type="project" value="UniProtKB-UniRule"/>
</dbReference>
<gene>
    <name evidence="7" type="ORF">DPMN_101343</name>
</gene>
<protein>
    <recommendedName>
        <fullName evidence="3">Protein kintoun</fullName>
    </recommendedName>
    <alternativeName>
        <fullName evidence="3">Dynein assembly factor 2, axonemal homolog</fullName>
    </alternativeName>
</protein>
<comment type="subcellular location">
    <subcellularLocation>
        <location evidence="3">Cytoplasm</location>
    </subcellularLocation>
    <subcellularLocation>
        <location evidence="2">Dynein axonemal particle</location>
    </subcellularLocation>
</comment>
<evidence type="ECO:0000313" key="7">
    <source>
        <dbReference type="EMBL" id="KAH3858717.1"/>
    </source>
</evidence>
<dbReference type="EMBL" id="JAIWYP010000003">
    <property type="protein sequence ID" value="KAH3858717.1"/>
    <property type="molecule type" value="Genomic_DNA"/>
</dbReference>